<name>A0A1K2HU18_9HYPH</name>
<gene>
    <name evidence="3" type="ORF">SAMN02983003_0711</name>
</gene>
<dbReference type="RefSeq" id="WP_177282381.1">
    <property type="nucleotide sequence ID" value="NZ_FPKU01000001.1"/>
</dbReference>
<dbReference type="InterPro" id="IPR018637">
    <property type="entry name" value="DUF2059"/>
</dbReference>
<reference evidence="3 4" key="1">
    <citation type="submission" date="2016-11" db="EMBL/GenBank/DDBJ databases">
        <authorList>
            <person name="Jaros S."/>
            <person name="Januszkiewicz K."/>
            <person name="Wedrychowicz H."/>
        </authorList>
    </citation>
    <scope>NUCLEOTIDE SEQUENCE [LARGE SCALE GENOMIC DNA]</scope>
    <source>
        <strain evidence="3 4">ATCC 23634</strain>
    </source>
</reference>
<feature type="domain" description="DUF2059" evidence="2">
    <location>
        <begin position="95"/>
        <end position="152"/>
    </location>
</feature>
<sequence>MIKTTRHFARALTGALLASMVLAAMPAQAQELAPQHVAIARKYVDLTDRAGIFEVALVETAVATMRQISSQNPTLVEQTDEAIKKTLETYRARKDELLNQFARVYALSFTEDELTQIVTFYETPVGRKLTAANPTINSSVATVMSVFQRNLQTEFFASVRAELAAAGFNV</sequence>
<evidence type="ECO:0000256" key="1">
    <source>
        <dbReference type="SAM" id="SignalP"/>
    </source>
</evidence>
<dbReference type="STRING" id="665118.SAMN02983003_0711"/>
<accession>A0A1K2HU18</accession>
<protein>
    <recommendedName>
        <fullName evidence="2">DUF2059 domain-containing protein</fullName>
    </recommendedName>
</protein>
<keyword evidence="4" id="KW-1185">Reference proteome</keyword>
<dbReference type="Proteomes" id="UP000183447">
    <property type="component" value="Unassembled WGS sequence"/>
</dbReference>
<proteinExistence type="predicted"/>
<feature type="chain" id="PRO_5012498780" description="DUF2059 domain-containing protein" evidence="1">
    <location>
        <begin position="30"/>
        <end position="170"/>
    </location>
</feature>
<organism evidence="3 4">
    <name type="scientific">Devosia enhydra</name>
    <dbReference type="NCBI Taxonomy" id="665118"/>
    <lineage>
        <taxon>Bacteria</taxon>
        <taxon>Pseudomonadati</taxon>
        <taxon>Pseudomonadota</taxon>
        <taxon>Alphaproteobacteria</taxon>
        <taxon>Hyphomicrobiales</taxon>
        <taxon>Devosiaceae</taxon>
        <taxon>Devosia</taxon>
    </lineage>
</organism>
<dbReference type="Pfam" id="PF09832">
    <property type="entry name" value="DUF2059"/>
    <property type="match status" value="1"/>
</dbReference>
<evidence type="ECO:0000313" key="4">
    <source>
        <dbReference type="Proteomes" id="UP000183447"/>
    </source>
</evidence>
<dbReference type="EMBL" id="FPKU01000001">
    <property type="protein sequence ID" value="SFZ81820.1"/>
    <property type="molecule type" value="Genomic_DNA"/>
</dbReference>
<evidence type="ECO:0000259" key="2">
    <source>
        <dbReference type="Pfam" id="PF09832"/>
    </source>
</evidence>
<feature type="signal peptide" evidence="1">
    <location>
        <begin position="1"/>
        <end position="29"/>
    </location>
</feature>
<evidence type="ECO:0000313" key="3">
    <source>
        <dbReference type="EMBL" id="SFZ81820.1"/>
    </source>
</evidence>
<dbReference type="AlphaFoldDB" id="A0A1K2HU18"/>
<keyword evidence="1" id="KW-0732">Signal</keyword>